<name>A0ABN2CDW7_9ACTN</name>
<proteinExistence type="predicted"/>
<dbReference type="EMBL" id="BAAAOS010000006">
    <property type="protein sequence ID" value="GAA1555384.1"/>
    <property type="molecule type" value="Genomic_DNA"/>
</dbReference>
<organism evidence="1 2">
    <name type="scientific">Kribbella sancticallisti</name>
    <dbReference type="NCBI Taxonomy" id="460087"/>
    <lineage>
        <taxon>Bacteria</taxon>
        <taxon>Bacillati</taxon>
        <taxon>Actinomycetota</taxon>
        <taxon>Actinomycetes</taxon>
        <taxon>Propionibacteriales</taxon>
        <taxon>Kribbellaceae</taxon>
        <taxon>Kribbella</taxon>
    </lineage>
</organism>
<keyword evidence="2" id="KW-1185">Reference proteome</keyword>
<reference evidence="1 2" key="1">
    <citation type="journal article" date="2019" name="Int. J. Syst. Evol. Microbiol.">
        <title>The Global Catalogue of Microorganisms (GCM) 10K type strain sequencing project: providing services to taxonomists for standard genome sequencing and annotation.</title>
        <authorList>
            <consortium name="The Broad Institute Genomics Platform"/>
            <consortium name="The Broad Institute Genome Sequencing Center for Infectious Disease"/>
            <person name="Wu L."/>
            <person name="Ma J."/>
        </authorList>
    </citation>
    <scope>NUCLEOTIDE SEQUENCE [LARGE SCALE GENOMIC DNA]</scope>
    <source>
        <strain evidence="1 2">JCM 14969</strain>
    </source>
</reference>
<sequence>MGTTVFRQIERRATAAEEVRGELRQVQGRPALTREEESARMMCRALDGSCDSARTLARFVEGMSTTEAQALRVALRERLEG</sequence>
<accession>A0ABN2CDW7</accession>
<gene>
    <name evidence="1" type="ORF">GCM10009789_06040</name>
</gene>
<evidence type="ECO:0000313" key="1">
    <source>
        <dbReference type="EMBL" id="GAA1555384.1"/>
    </source>
</evidence>
<dbReference type="Proteomes" id="UP001500393">
    <property type="component" value="Unassembled WGS sequence"/>
</dbReference>
<protein>
    <submittedName>
        <fullName evidence="1">Uncharacterized protein</fullName>
    </submittedName>
</protein>
<dbReference type="Gene3D" id="6.10.140.850">
    <property type="match status" value="1"/>
</dbReference>
<comment type="caution">
    <text evidence="1">The sequence shown here is derived from an EMBL/GenBank/DDBJ whole genome shotgun (WGS) entry which is preliminary data.</text>
</comment>
<evidence type="ECO:0000313" key="2">
    <source>
        <dbReference type="Proteomes" id="UP001500393"/>
    </source>
</evidence>